<sequence length="325" mass="36275">MAKKRRTPEKKKSAKIIPIDYIPKYSHQPRSSAPKRRTDFSVFTHSPSKSESSPDSSSVEVGLLNDAASSLHGRIEVKHFAEGKIVQCSNSEEDRSGFSSKSSDAPISEVESVLRDEGPDYGSRDACEGRNDTVMESESTLHESPVTDSNGLAISPGSVVWAKRASQMWWPAEFFQIMKEGSTLSDQASDGHILVQFYGNHPSGWIDPTTDVSSFEDSFKERSGNPSKDFQDALKQALKRKQQFDCGRKSTSVHSNRQDHSADKGTSSASSRAKDDPEERRRGNRERKRKVHFDETIHPVKSKKEDRRLKIMRYLGLAAPIGSPF</sequence>
<evidence type="ECO:0000313" key="1">
    <source>
        <dbReference type="EMBL" id="KAI4349078.1"/>
    </source>
</evidence>
<organism evidence="1 2">
    <name type="scientific">Bauhinia variegata</name>
    <name type="common">Purple orchid tree</name>
    <name type="synonym">Phanera variegata</name>
    <dbReference type="NCBI Taxonomy" id="167791"/>
    <lineage>
        <taxon>Eukaryota</taxon>
        <taxon>Viridiplantae</taxon>
        <taxon>Streptophyta</taxon>
        <taxon>Embryophyta</taxon>
        <taxon>Tracheophyta</taxon>
        <taxon>Spermatophyta</taxon>
        <taxon>Magnoliopsida</taxon>
        <taxon>eudicotyledons</taxon>
        <taxon>Gunneridae</taxon>
        <taxon>Pentapetalae</taxon>
        <taxon>rosids</taxon>
        <taxon>fabids</taxon>
        <taxon>Fabales</taxon>
        <taxon>Fabaceae</taxon>
        <taxon>Cercidoideae</taxon>
        <taxon>Cercideae</taxon>
        <taxon>Bauhiniinae</taxon>
        <taxon>Bauhinia</taxon>
    </lineage>
</organism>
<reference evidence="1 2" key="1">
    <citation type="journal article" date="2022" name="DNA Res.">
        <title>Chromosomal-level genome assembly of the orchid tree Bauhinia variegata (Leguminosae; Cercidoideae) supports the allotetraploid origin hypothesis of Bauhinia.</title>
        <authorList>
            <person name="Zhong Y."/>
            <person name="Chen Y."/>
            <person name="Zheng D."/>
            <person name="Pang J."/>
            <person name="Liu Y."/>
            <person name="Luo S."/>
            <person name="Meng S."/>
            <person name="Qian L."/>
            <person name="Wei D."/>
            <person name="Dai S."/>
            <person name="Zhou R."/>
        </authorList>
    </citation>
    <scope>NUCLEOTIDE SEQUENCE [LARGE SCALE GENOMIC DNA]</scope>
    <source>
        <strain evidence="1">BV-YZ2020</strain>
    </source>
</reference>
<name>A0ACB9PKK5_BAUVA</name>
<dbReference type="EMBL" id="CM039429">
    <property type="protein sequence ID" value="KAI4349078.1"/>
    <property type="molecule type" value="Genomic_DNA"/>
</dbReference>
<keyword evidence="2" id="KW-1185">Reference proteome</keyword>
<protein>
    <submittedName>
        <fullName evidence="1">Uncharacterized protein</fullName>
    </submittedName>
</protein>
<comment type="caution">
    <text evidence="1">The sequence shown here is derived from an EMBL/GenBank/DDBJ whole genome shotgun (WGS) entry which is preliminary data.</text>
</comment>
<evidence type="ECO:0000313" key="2">
    <source>
        <dbReference type="Proteomes" id="UP000828941"/>
    </source>
</evidence>
<dbReference type="Proteomes" id="UP000828941">
    <property type="component" value="Chromosome 4"/>
</dbReference>
<gene>
    <name evidence="1" type="ORF">L6164_009718</name>
</gene>
<accession>A0ACB9PKK5</accession>
<proteinExistence type="predicted"/>